<dbReference type="EMBL" id="GEEE01014665">
    <property type="protein sequence ID" value="JAP48560.1"/>
    <property type="molecule type" value="Transcribed_RNA"/>
</dbReference>
<dbReference type="PROSITE" id="PS50994">
    <property type="entry name" value="INTEGRASE"/>
    <property type="match status" value="1"/>
</dbReference>
<gene>
    <name evidence="2" type="primary">YRD6</name>
    <name evidence="2" type="ORF">TR153171</name>
</gene>
<dbReference type="Pfam" id="PF00665">
    <property type="entry name" value="rve"/>
    <property type="match status" value="1"/>
</dbReference>
<dbReference type="InterPro" id="IPR001584">
    <property type="entry name" value="Integrase_cat-core"/>
</dbReference>
<name>A0A0X3PB73_SCHSO</name>
<accession>A0A0X3PB73</accession>
<sequence>MKQLARRYVYWPGVDNDVESFVRSSGPCGLFAKNPPKVPPVPWPEVTRPWTRVHVNFAGPFFNRMFLVVVDAWSKWLEIVDVVAANAEVTAKKTEELISRYGIPTEILTDTGTQFTSSVFRQFFQKWGIRPVTSPPFHPELNG</sequence>
<evidence type="ECO:0000313" key="2">
    <source>
        <dbReference type="EMBL" id="JAP48560.1"/>
    </source>
</evidence>
<evidence type="ECO:0000259" key="1">
    <source>
        <dbReference type="PROSITE" id="PS50994"/>
    </source>
</evidence>
<reference evidence="2" key="1">
    <citation type="submission" date="2016-01" db="EMBL/GenBank/DDBJ databases">
        <title>Reference transcriptome for the parasite Schistocephalus solidus: insights into the molecular evolution of parasitism.</title>
        <authorList>
            <person name="Hebert F.O."/>
            <person name="Grambauer S."/>
            <person name="Barber I."/>
            <person name="Landry C.R."/>
            <person name="Aubin-Horth N."/>
        </authorList>
    </citation>
    <scope>NUCLEOTIDE SEQUENCE</scope>
</reference>
<dbReference type="GO" id="GO:0003676">
    <property type="term" value="F:nucleic acid binding"/>
    <property type="evidence" value="ECO:0007669"/>
    <property type="project" value="InterPro"/>
</dbReference>
<dbReference type="PANTHER" id="PTHR37984:SF5">
    <property type="entry name" value="PROTEIN NYNRIN-LIKE"/>
    <property type="match status" value="1"/>
</dbReference>
<dbReference type="GO" id="GO:0015074">
    <property type="term" value="P:DNA integration"/>
    <property type="evidence" value="ECO:0007669"/>
    <property type="project" value="InterPro"/>
</dbReference>
<organism evidence="2">
    <name type="scientific">Schistocephalus solidus</name>
    <name type="common">Tapeworm</name>
    <dbReference type="NCBI Taxonomy" id="70667"/>
    <lineage>
        <taxon>Eukaryota</taxon>
        <taxon>Metazoa</taxon>
        <taxon>Spiralia</taxon>
        <taxon>Lophotrochozoa</taxon>
        <taxon>Platyhelminthes</taxon>
        <taxon>Cestoda</taxon>
        <taxon>Eucestoda</taxon>
        <taxon>Diphyllobothriidea</taxon>
        <taxon>Diphyllobothriidae</taxon>
        <taxon>Schistocephalus</taxon>
    </lineage>
</organism>
<dbReference type="InterPro" id="IPR050951">
    <property type="entry name" value="Retrovirus_Pol_polyprotein"/>
</dbReference>
<dbReference type="SUPFAM" id="SSF53098">
    <property type="entry name" value="Ribonuclease H-like"/>
    <property type="match status" value="1"/>
</dbReference>
<feature type="domain" description="Integrase catalytic" evidence="1">
    <location>
        <begin position="45"/>
        <end position="143"/>
    </location>
</feature>
<dbReference type="AlphaFoldDB" id="A0A0X3PB73"/>
<dbReference type="InterPro" id="IPR036397">
    <property type="entry name" value="RNaseH_sf"/>
</dbReference>
<dbReference type="Gene3D" id="3.30.420.10">
    <property type="entry name" value="Ribonuclease H-like superfamily/Ribonuclease H"/>
    <property type="match status" value="1"/>
</dbReference>
<protein>
    <submittedName>
        <fullName evidence="2">Uncharacterized protein K02A2.6</fullName>
    </submittedName>
</protein>
<dbReference type="PANTHER" id="PTHR37984">
    <property type="entry name" value="PROTEIN CBG26694"/>
    <property type="match status" value="1"/>
</dbReference>
<proteinExistence type="predicted"/>
<dbReference type="InterPro" id="IPR012337">
    <property type="entry name" value="RNaseH-like_sf"/>
</dbReference>